<evidence type="ECO:0000256" key="10">
    <source>
        <dbReference type="ARBA" id="ARBA00024073"/>
    </source>
</evidence>
<dbReference type="STRING" id="439228.SAMN06295920_101610"/>
<evidence type="ECO:0000256" key="7">
    <source>
        <dbReference type="ARBA" id="ARBA00023098"/>
    </source>
</evidence>
<feature type="active site" description="Proton acceptor" evidence="12">
    <location>
        <position position="398"/>
    </location>
</feature>
<evidence type="ECO:0000256" key="1">
    <source>
        <dbReference type="ARBA" id="ARBA00004275"/>
    </source>
</evidence>
<dbReference type="SUPFAM" id="SSF53901">
    <property type="entry name" value="Thiolase-like"/>
    <property type="match status" value="2"/>
</dbReference>
<evidence type="ECO:0000256" key="13">
    <source>
        <dbReference type="RuleBase" id="RU003557"/>
    </source>
</evidence>
<comment type="subcellular location">
    <subcellularLocation>
        <location evidence="1">Peroxisome</location>
    </subcellularLocation>
</comment>
<dbReference type="InterPro" id="IPR002155">
    <property type="entry name" value="Thiolase"/>
</dbReference>
<gene>
    <name evidence="16" type="ORF">SAMN06295920_101610</name>
</gene>
<dbReference type="GO" id="GO:0010124">
    <property type="term" value="P:phenylacetate catabolic process"/>
    <property type="evidence" value="ECO:0007669"/>
    <property type="project" value="TreeGrafter"/>
</dbReference>
<dbReference type="GO" id="GO:0005737">
    <property type="term" value="C:cytoplasm"/>
    <property type="evidence" value="ECO:0007669"/>
    <property type="project" value="UniProtKB-ARBA"/>
</dbReference>
<dbReference type="InterPro" id="IPR020613">
    <property type="entry name" value="Thiolase_CS"/>
</dbReference>
<dbReference type="InterPro" id="IPR020617">
    <property type="entry name" value="Thiolase_C"/>
</dbReference>
<keyword evidence="5" id="KW-0276">Fatty acid metabolism</keyword>
<evidence type="ECO:0000313" key="17">
    <source>
        <dbReference type="Proteomes" id="UP000189818"/>
    </source>
</evidence>
<evidence type="ECO:0000256" key="5">
    <source>
        <dbReference type="ARBA" id="ARBA00022832"/>
    </source>
</evidence>
<keyword evidence="6" id="KW-0809">Transit peptide</keyword>
<evidence type="ECO:0000259" key="15">
    <source>
        <dbReference type="Pfam" id="PF02803"/>
    </source>
</evidence>
<dbReference type="Pfam" id="PF02803">
    <property type="entry name" value="Thiolase_C"/>
    <property type="match status" value="1"/>
</dbReference>
<dbReference type="GO" id="GO:0003988">
    <property type="term" value="F:acetyl-CoA C-acyltransferase activity"/>
    <property type="evidence" value="ECO:0007669"/>
    <property type="project" value="UniProtKB-EC"/>
</dbReference>
<dbReference type="InterPro" id="IPR020610">
    <property type="entry name" value="Thiolase_AS"/>
</dbReference>
<dbReference type="InterPro" id="IPR016039">
    <property type="entry name" value="Thiolase-like"/>
</dbReference>
<dbReference type="GO" id="GO:0042619">
    <property type="term" value="P:poly-hydroxybutyrate biosynthetic process"/>
    <property type="evidence" value="ECO:0007669"/>
    <property type="project" value="UniProtKB-KW"/>
</dbReference>
<keyword evidence="17" id="KW-1185">Reference proteome</keyword>
<dbReference type="AlphaFoldDB" id="A0A1T5A5N5"/>
<dbReference type="PROSITE" id="PS00737">
    <property type="entry name" value="THIOLASE_2"/>
    <property type="match status" value="1"/>
</dbReference>
<keyword evidence="3 13" id="KW-0808">Transferase</keyword>
<feature type="domain" description="Thiolase C-terminal" evidence="15">
    <location>
        <begin position="291"/>
        <end position="410"/>
    </location>
</feature>
<evidence type="ECO:0000256" key="6">
    <source>
        <dbReference type="ARBA" id="ARBA00022946"/>
    </source>
</evidence>
<accession>A0A1T5A5N5</accession>
<dbReference type="PANTHER" id="PTHR43853:SF8">
    <property type="entry name" value="3-KETOACYL-COA THIOLASE, PEROXISOMAL"/>
    <property type="match status" value="1"/>
</dbReference>
<dbReference type="CDD" id="cd00751">
    <property type="entry name" value="thiolase"/>
    <property type="match status" value="1"/>
</dbReference>
<keyword evidence="7" id="KW-0443">Lipid metabolism</keyword>
<proteinExistence type="inferred from homology"/>
<evidence type="ECO:0000256" key="2">
    <source>
        <dbReference type="ARBA" id="ARBA00010982"/>
    </source>
</evidence>
<reference evidence="17" key="1">
    <citation type="submission" date="2017-02" db="EMBL/GenBank/DDBJ databases">
        <authorList>
            <person name="Varghese N."/>
            <person name="Submissions S."/>
        </authorList>
    </citation>
    <scope>NUCLEOTIDE SEQUENCE [LARGE SCALE GENOMIC DNA]</scope>
    <source>
        <strain evidence="17">UM2</strain>
    </source>
</reference>
<keyword evidence="4" id="KW-0583">PHB biosynthesis</keyword>
<evidence type="ECO:0000259" key="14">
    <source>
        <dbReference type="Pfam" id="PF00108"/>
    </source>
</evidence>
<dbReference type="PIRSF" id="PIRSF000429">
    <property type="entry name" value="Ac-CoA_Ac_transf"/>
    <property type="match status" value="1"/>
</dbReference>
<evidence type="ECO:0000256" key="8">
    <source>
        <dbReference type="ARBA" id="ARBA00023140"/>
    </source>
</evidence>
<sequence length="412" mass="43287">MASGGPGDYLALRLREDRTDMKEAAIVATARTPIGKAHRGSLNNVHGATMAGHAIAAAVSRAGIDPGEVEDVLLGSARCEGAVGSNIARQAALRAGLPVEVCGVTLDRKCSSGLQTIAFAAQRIRAGEGGIYVVGGVETVSLVDPHRNAFRTRDDWLVEHKPEIYMAMNLTGDIVARRYGVSREAQDEFAVASQARAAAAQELGHFDAEIVPIDVTRNLVDKALAVTGQEEVRFGRDECNRPGTDVEGLARLQPLFEGGTVTAGNCSQLSDGSSVCVVMDADEAARRGIPILGLYKGMQVAGCEPDEMGIGPVFAVPKLLDRAGLSVDDIDLWELNEAYASQALYCRDRLGIPQERLNVDGGAIALGHPFGMTGSRMTGHALLAGRRLGARNAVVTMCIGGGMGAAALFELV</sequence>
<evidence type="ECO:0000256" key="11">
    <source>
        <dbReference type="ARBA" id="ARBA00037924"/>
    </source>
</evidence>
<dbReference type="GO" id="GO:0006635">
    <property type="term" value="P:fatty acid beta-oxidation"/>
    <property type="evidence" value="ECO:0007669"/>
    <property type="project" value="TreeGrafter"/>
</dbReference>
<dbReference type="NCBIfam" id="TIGR01930">
    <property type="entry name" value="AcCoA-C-Actrans"/>
    <property type="match status" value="1"/>
</dbReference>
<evidence type="ECO:0000256" key="4">
    <source>
        <dbReference type="ARBA" id="ARBA00022752"/>
    </source>
</evidence>
<comment type="similarity">
    <text evidence="2 13">Belongs to the thiolase-like superfamily. Thiolase family.</text>
</comment>
<keyword evidence="9 13" id="KW-0012">Acyltransferase</keyword>
<dbReference type="EC" id="2.3.1.16" evidence="10"/>
<evidence type="ECO:0000313" key="16">
    <source>
        <dbReference type="EMBL" id="SKB30246.1"/>
    </source>
</evidence>
<feature type="active site" description="Acyl-thioester intermediate" evidence="12">
    <location>
        <position position="110"/>
    </location>
</feature>
<feature type="domain" description="Thiolase N-terminal" evidence="14">
    <location>
        <begin position="25"/>
        <end position="281"/>
    </location>
</feature>
<dbReference type="PROSITE" id="PS00099">
    <property type="entry name" value="THIOLASE_3"/>
    <property type="match status" value="1"/>
</dbReference>
<dbReference type="PANTHER" id="PTHR43853">
    <property type="entry name" value="3-KETOACYL-COA THIOLASE, PEROXISOMAL"/>
    <property type="match status" value="1"/>
</dbReference>
<protein>
    <recommendedName>
        <fullName evidence="10">acetyl-CoA C-acyltransferase</fullName>
        <ecNumber evidence="10">2.3.1.16</ecNumber>
    </recommendedName>
</protein>
<dbReference type="Gene3D" id="3.40.47.10">
    <property type="match status" value="1"/>
</dbReference>
<dbReference type="Pfam" id="PF00108">
    <property type="entry name" value="Thiolase_N"/>
    <property type="match status" value="1"/>
</dbReference>
<feature type="active site" description="Proton acceptor" evidence="12">
    <location>
        <position position="368"/>
    </location>
</feature>
<dbReference type="InterPro" id="IPR020616">
    <property type="entry name" value="Thiolase_N"/>
</dbReference>
<evidence type="ECO:0000256" key="12">
    <source>
        <dbReference type="PIRSR" id="PIRSR000429-1"/>
    </source>
</evidence>
<comment type="pathway">
    <text evidence="11">Metabolic intermediate biosynthesis; (R)-mevalonate biosynthesis; (R)-mevalonate from acetyl-CoA: step 1/3.</text>
</comment>
<evidence type="ECO:0000256" key="9">
    <source>
        <dbReference type="ARBA" id="ARBA00023315"/>
    </source>
</evidence>
<organism evidence="16 17">
    <name type="scientific">Rhizorhabdus histidinilytica</name>
    <dbReference type="NCBI Taxonomy" id="439228"/>
    <lineage>
        <taxon>Bacteria</taxon>
        <taxon>Pseudomonadati</taxon>
        <taxon>Pseudomonadota</taxon>
        <taxon>Alphaproteobacteria</taxon>
        <taxon>Sphingomonadales</taxon>
        <taxon>Sphingomonadaceae</taxon>
        <taxon>Rhizorhabdus</taxon>
    </lineage>
</organism>
<dbReference type="InterPro" id="IPR050215">
    <property type="entry name" value="Thiolase-like_sf_Thiolase"/>
</dbReference>
<dbReference type="Proteomes" id="UP000189818">
    <property type="component" value="Unassembled WGS sequence"/>
</dbReference>
<evidence type="ECO:0000256" key="3">
    <source>
        <dbReference type="ARBA" id="ARBA00022679"/>
    </source>
</evidence>
<dbReference type="FunFam" id="3.40.47.10:FF:000010">
    <property type="entry name" value="Acetyl-CoA acetyltransferase (Thiolase)"/>
    <property type="match status" value="1"/>
</dbReference>
<dbReference type="EMBL" id="FUYM01000001">
    <property type="protein sequence ID" value="SKB30246.1"/>
    <property type="molecule type" value="Genomic_DNA"/>
</dbReference>
<keyword evidence="8" id="KW-0576">Peroxisome</keyword>
<name>A0A1T5A5N5_9SPHN</name>